<keyword evidence="1" id="KW-1133">Transmembrane helix</keyword>
<feature type="transmembrane region" description="Helical" evidence="1">
    <location>
        <begin position="216"/>
        <end position="237"/>
    </location>
</feature>
<evidence type="ECO:0008006" key="6">
    <source>
        <dbReference type="Google" id="ProtNLM"/>
    </source>
</evidence>
<accession>A0A179S915</accession>
<keyword evidence="1" id="KW-0812">Transmembrane</keyword>
<dbReference type="SUPFAM" id="SSF141868">
    <property type="entry name" value="EAL domain-like"/>
    <property type="match status" value="1"/>
</dbReference>
<feature type="transmembrane region" description="Helical" evidence="1">
    <location>
        <begin position="79"/>
        <end position="100"/>
    </location>
</feature>
<dbReference type="SMART" id="SM00052">
    <property type="entry name" value="EAL"/>
    <property type="match status" value="1"/>
</dbReference>
<dbReference type="OrthoDB" id="9814202at2"/>
<dbReference type="Gene3D" id="3.20.20.450">
    <property type="entry name" value="EAL domain"/>
    <property type="match status" value="1"/>
</dbReference>
<feature type="domain" description="GGDEF" evidence="3">
    <location>
        <begin position="395"/>
        <end position="529"/>
    </location>
</feature>
<feature type="transmembrane region" description="Helical" evidence="1">
    <location>
        <begin position="139"/>
        <end position="162"/>
    </location>
</feature>
<dbReference type="Proteomes" id="UP000078316">
    <property type="component" value="Unassembled WGS sequence"/>
</dbReference>
<dbReference type="InterPro" id="IPR005330">
    <property type="entry name" value="MHYT_dom"/>
</dbReference>
<dbReference type="InterPro" id="IPR001633">
    <property type="entry name" value="EAL_dom"/>
</dbReference>
<gene>
    <name evidence="4" type="ORF">A5481_17825</name>
</gene>
<dbReference type="SUPFAM" id="SSF55785">
    <property type="entry name" value="PYP-like sensor domain (PAS domain)"/>
    <property type="match status" value="1"/>
</dbReference>
<evidence type="ECO:0000259" key="3">
    <source>
        <dbReference type="PROSITE" id="PS50887"/>
    </source>
</evidence>
<feature type="domain" description="EAL" evidence="2">
    <location>
        <begin position="538"/>
        <end position="787"/>
    </location>
</feature>
<evidence type="ECO:0000313" key="4">
    <source>
        <dbReference type="EMBL" id="OAS23002.1"/>
    </source>
</evidence>
<dbReference type="Pfam" id="PF00563">
    <property type="entry name" value="EAL"/>
    <property type="match status" value="1"/>
</dbReference>
<dbReference type="InterPro" id="IPR035919">
    <property type="entry name" value="EAL_sf"/>
</dbReference>
<dbReference type="InterPro" id="IPR000014">
    <property type="entry name" value="PAS"/>
</dbReference>
<dbReference type="InterPro" id="IPR043128">
    <property type="entry name" value="Rev_trsase/Diguanyl_cyclase"/>
</dbReference>
<feature type="transmembrane region" description="Helical" evidence="1">
    <location>
        <begin position="15"/>
        <end position="36"/>
    </location>
</feature>
<keyword evidence="1" id="KW-0472">Membrane</keyword>
<evidence type="ECO:0000313" key="5">
    <source>
        <dbReference type="Proteomes" id="UP000078316"/>
    </source>
</evidence>
<organism evidence="4 5">
    <name type="scientific">Methylobacterium platani</name>
    <dbReference type="NCBI Taxonomy" id="427683"/>
    <lineage>
        <taxon>Bacteria</taxon>
        <taxon>Pseudomonadati</taxon>
        <taxon>Pseudomonadota</taxon>
        <taxon>Alphaproteobacteria</taxon>
        <taxon>Hyphomicrobiales</taxon>
        <taxon>Methylobacteriaceae</taxon>
        <taxon>Methylobacterium</taxon>
    </lineage>
</organism>
<dbReference type="InterPro" id="IPR035965">
    <property type="entry name" value="PAS-like_dom_sf"/>
</dbReference>
<dbReference type="PROSITE" id="PS50883">
    <property type="entry name" value="EAL"/>
    <property type="match status" value="1"/>
</dbReference>
<dbReference type="Gene3D" id="3.30.450.20">
    <property type="entry name" value="PAS domain"/>
    <property type="match status" value="1"/>
</dbReference>
<evidence type="ECO:0000259" key="2">
    <source>
        <dbReference type="PROSITE" id="PS50883"/>
    </source>
</evidence>
<dbReference type="InterPro" id="IPR000160">
    <property type="entry name" value="GGDEF_dom"/>
</dbReference>
<dbReference type="Gene3D" id="3.30.70.270">
    <property type="match status" value="1"/>
</dbReference>
<dbReference type="SUPFAM" id="SSF55073">
    <property type="entry name" value="Nucleotide cyclase"/>
    <property type="match status" value="1"/>
</dbReference>
<feature type="transmembrane region" description="Helical" evidence="1">
    <location>
        <begin position="48"/>
        <end position="67"/>
    </location>
</feature>
<feature type="transmembrane region" description="Helical" evidence="1">
    <location>
        <begin position="112"/>
        <end position="133"/>
    </location>
</feature>
<dbReference type="InterPro" id="IPR052155">
    <property type="entry name" value="Biofilm_reg_signaling"/>
</dbReference>
<name>A0A179S915_9HYPH</name>
<dbReference type="PANTHER" id="PTHR44757">
    <property type="entry name" value="DIGUANYLATE CYCLASE DGCP"/>
    <property type="match status" value="1"/>
</dbReference>
<dbReference type="CDD" id="cd01948">
    <property type="entry name" value="EAL"/>
    <property type="match status" value="1"/>
</dbReference>
<feature type="transmembrane region" description="Helical" evidence="1">
    <location>
        <begin position="174"/>
        <end position="196"/>
    </location>
</feature>
<dbReference type="RefSeq" id="WP_053082341.1">
    <property type="nucleotide sequence ID" value="NZ_LWHQ01000036.1"/>
</dbReference>
<dbReference type="InterPro" id="IPR029787">
    <property type="entry name" value="Nucleotide_cyclase"/>
</dbReference>
<sequence>MHHLLAALLNHREPASLLLVALAAMAGGLLASLTLGGRTRAWPLWMRIGAFAASVTGTSWLAFTLALRGSFPQLTVAVPLTWMGPALALSFATAAAAGLLQLRGTRTARNGMLAGSVLSSGTSCMLFTAMAGLVRPCALSYDLTAVMIAMVLGAALWSFALWEGTGRGGRRRALLGTALVGVAVTILAVGSLAAILPLEEWLTAIARPDDLSTAPIFIIVAAEAGAVLVLSLFGSLVDNRVAARDRLEAARMRQLADSTFEGIVIHRDDRILDGNERLTALLGLDPSNLGEHRLSRFVDAEALALSVAAKAGLPIEATVTAVDGETLPVELLSRPISFGNEPAVVTALRDVRERKASEQRIYFMAHHDMLTELPNRAALGEHLDAALRAADRTGGSIGVLCLDLDGFKLVNDTLGHAAGDQLLRQVADRLRAACHAGDFVARIGGDEFVIVHRVEPGLEDSATALARRIIDGLTESFTLDSQIVSVGTSIGIARSPEHGGRGADLLKNADIALYKAKDDGRGWYCHFQVGMDEALGEQRALEQDLRSAIEGEELELHYQPLFDETRRLIAFEALVRWRHPVRGMISPADFIPLAERSGLIVGLGKWVLDTACQAAAAWPADCRIAVNLSPAQFLRGNLLSVIEGALATSGLAPERLELEITEGVLLDNTEKSMQILHAMRRLGVRLVLDDFGIGYSSLSYLHRFPLDKLKIDRSFVQRLEHEPRARVIVQAIMSMSRELALRVTAEGVETEAQFDILRAQGCRELQGFLLDRPANYAETVRLVTDFAGARASESPQDRQLHHLQRRLNVA</sequence>
<dbReference type="AlphaFoldDB" id="A0A179S915"/>
<dbReference type="CDD" id="cd01949">
    <property type="entry name" value="GGDEF"/>
    <property type="match status" value="1"/>
</dbReference>
<dbReference type="NCBIfam" id="TIGR00229">
    <property type="entry name" value="sensory_box"/>
    <property type="match status" value="1"/>
</dbReference>
<dbReference type="Pfam" id="PF00990">
    <property type="entry name" value="GGDEF"/>
    <property type="match status" value="1"/>
</dbReference>
<dbReference type="Pfam" id="PF03707">
    <property type="entry name" value="MHYT"/>
    <property type="match status" value="1"/>
</dbReference>
<proteinExistence type="predicted"/>
<dbReference type="EMBL" id="LWHQ01000036">
    <property type="protein sequence ID" value="OAS23002.1"/>
    <property type="molecule type" value="Genomic_DNA"/>
</dbReference>
<reference evidence="4 5" key="1">
    <citation type="submission" date="2016-04" db="EMBL/GenBank/DDBJ databases">
        <authorList>
            <person name="Evans L.H."/>
            <person name="Alamgir A."/>
            <person name="Owens N."/>
            <person name="Weber N.D."/>
            <person name="Virtaneva K."/>
            <person name="Barbian K."/>
            <person name="Babar A."/>
            <person name="Rosenke K."/>
        </authorList>
    </citation>
    <scope>NUCLEOTIDE SEQUENCE [LARGE SCALE GENOMIC DNA]</scope>
    <source>
        <strain evidence="4 5">PMB02</strain>
    </source>
</reference>
<dbReference type="SMART" id="SM00267">
    <property type="entry name" value="GGDEF"/>
    <property type="match status" value="1"/>
</dbReference>
<dbReference type="STRING" id="427683.A5481_17825"/>
<evidence type="ECO:0000256" key="1">
    <source>
        <dbReference type="SAM" id="Phobius"/>
    </source>
</evidence>
<dbReference type="PROSITE" id="PS50887">
    <property type="entry name" value="GGDEF"/>
    <property type="match status" value="1"/>
</dbReference>
<dbReference type="PANTHER" id="PTHR44757:SF2">
    <property type="entry name" value="BIOFILM ARCHITECTURE MAINTENANCE PROTEIN MBAA"/>
    <property type="match status" value="1"/>
</dbReference>
<protein>
    <recommendedName>
        <fullName evidence="6">Diguanylate cyclase</fullName>
    </recommendedName>
</protein>
<dbReference type="NCBIfam" id="TIGR00254">
    <property type="entry name" value="GGDEF"/>
    <property type="match status" value="1"/>
</dbReference>
<comment type="caution">
    <text evidence="4">The sequence shown here is derived from an EMBL/GenBank/DDBJ whole genome shotgun (WGS) entry which is preliminary data.</text>
</comment>